<dbReference type="SUPFAM" id="SSF50494">
    <property type="entry name" value="Trypsin-like serine proteases"/>
    <property type="match status" value="1"/>
</dbReference>
<keyword evidence="3" id="KW-0833">Ubl conjugation pathway</keyword>
<dbReference type="PANTHER" id="PTHR15622:SF2">
    <property type="entry name" value="U4_U6 SMALL NUCLEAR RIBONUCLEOPROTEIN PRP4"/>
    <property type="match status" value="1"/>
</dbReference>
<feature type="repeat" description="WD" evidence="4">
    <location>
        <begin position="1303"/>
        <end position="1344"/>
    </location>
</feature>
<dbReference type="InterPro" id="IPR001680">
    <property type="entry name" value="WD40_rpt"/>
</dbReference>
<dbReference type="InterPro" id="IPR009003">
    <property type="entry name" value="Peptidase_S1_PA"/>
</dbReference>
<feature type="domain" description="Novel STAND NTPase 1" evidence="6">
    <location>
        <begin position="219"/>
        <end position="609"/>
    </location>
</feature>
<feature type="repeat" description="WD" evidence="4">
    <location>
        <begin position="1178"/>
        <end position="1219"/>
    </location>
</feature>
<dbReference type="PROSITE" id="PS00678">
    <property type="entry name" value="WD_REPEATS_1"/>
    <property type="match status" value="4"/>
</dbReference>
<keyword evidence="1 4" id="KW-0853">WD repeat</keyword>
<feature type="repeat" description="WD" evidence="4">
    <location>
        <begin position="757"/>
        <end position="798"/>
    </location>
</feature>
<dbReference type="SUPFAM" id="SSF50969">
    <property type="entry name" value="YVTN repeat-like/Quinoprotein amine dehydrogenase"/>
    <property type="match status" value="1"/>
</dbReference>
<feature type="repeat" description="WD" evidence="4">
    <location>
        <begin position="973"/>
        <end position="1014"/>
    </location>
</feature>
<dbReference type="Gene3D" id="2.130.10.10">
    <property type="entry name" value="YVTN repeat-like/Quinoprotein amine dehydrogenase"/>
    <property type="match status" value="6"/>
</dbReference>
<organism evidence="7 8">
    <name type="scientific">Microbispora hainanensis</name>
    <dbReference type="NCBI Taxonomy" id="568844"/>
    <lineage>
        <taxon>Bacteria</taxon>
        <taxon>Bacillati</taxon>
        <taxon>Actinomycetota</taxon>
        <taxon>Actinomycetes</taxon>
        <taxon>Streptosporangiales</taxon>
        <taxon>Streptosporangiaceae</taxon>
        <taxon>Microbispora</taxon>
    </lineage>
</organism>
<dbReference type="SUPFAM" id="SSF52540">
    <property type="entry name" value="P-loop containing nucleoside triphosphate hydrolases"/>
    <property type="match status" value="1"/>
</dbReference>
<feature type="repeat" description="WD" evidence="4">
    <location>
        <begin position="798"/>
        <end position="839"/>
    </location>
</feature>
<dbReference type="SUPFAM" id="SSF50998">
    <property type="entry name" value="Quinoprotein alcohol dehydrogenase-like"/>
    <property type="match status" value="1"/>
</dbReference>
<dbReference type="GO" id="GO:0000209">
    <property type="term" value="P:protein polyubiquitination"/>
    <property type="evidence" value="ECO:0007669"/>
    <property type="project" value="TreeGrafter"/>
</dbReference>
<feature type="compositionally biased region" description="Polar residues" evidence="5">
    <location>
        <begin position="1367"/>
        <end position="1383"/>
    </location>
</feature>
<feature type="repeat" description="WD" evidence="4">
    <location>
        <begin position="1096"/>
        <end position="1137"/>
    </location>
</feature>
<feature type="repeat" description="WD" evidence="4">
    <location>
        <begin position="839"/>
        <end position="880"/>
    </location>
</feature>
<protein>
    <recommendedName>
        <fullName evidence="6">Novel STAND NTPase 1 domain-containing protein</fullName>
    </recommendedName>
</protein>
<dbReference type="PROSITE" id="PS50082">
    <property type="entry name" value="WD_REPEATS_2"/>
    <property type="match status" value="13"/>
</dbReference>
<evidence type="ECO:0000256" key="1">
    <source>
        <dbReference type="ARBA" id="ARBA00022574"/>
    </source>
</evidence>
<dbReference type="Gene3D" id="2.40.10.10">
    <property type="entry name" value="Trypsin-like serine proteases"/>
    <property type="match status" value="2"/>
</dbReference>
<dbReference type="PROSITE" id="PS50294">
    <property type="entry name" value="WD_REPEATS_REGION"/>
    <property type="match status" value="10"/>
</dbReference>
<dbReference type="InterPro" id="IPR043504">
    <property type="entry name" value="Peptidase_S1_PA_chymotrypsin"/>
</dbReference>
<dbReference type="InterPro" id="IPR011047">
    <property type="entry name" value="Quinoprotein_ADH-like_sf"/>
</dbReference>
<sequence length="1383" mass="151211">MTGSGSRPERATVRILADGKRPVGLGFLVGQKQIVTCAHVINSALGRERRESAGPPDGTLIFVDFPLGGDGRHSHVRPAAIVRWRPDGVHPFEWSDVAGLELLEPPPPSTAPARLRVSSSPAGTSVQVWGFLHDRRMMGHVTGELLGAADPVRSQVDQRITSRMTAAPGFSGGPVWHTDSGEVVGMLQAIAGDQQIYMIGLHALAAAWPAVLHRPPRNPYRGLLPFEEPDAELFFGRADFVEQLVDDARSRRLLAVTGPSGCGKSSVVNAGLIPRLRRESSVHAVRLRPGDLPMFALAREFAAAEGRDIQVQQSQIEQWRSRLLELGLRDAGRRLAIGLSVDRLVVVVDQAEEVLTRCSDIEERSAFLDLLAETATELRPSEQADVTVVLTIREEHFGGLLQHQRLGGYLQMRSRVLRALSDVDLRTAITEPARLADPEHPVVCDEDLIEALCVDFGRQPGRLPLLQFVLHSMWPLQDPPRRLTRKTYDDMGGVSALSKYADEVIDSLPKRQRDAAERIFTMLVTPGTSDYAQPVRQDRLSPDDLEVAGILHDKRLVTFNGETVEVVHEALLRGWDRLQDLLARDSEVLAMVGVIQGYKSQWEEHNRDPKFVLPAPLLDRAFQVVEEHPHHAMDVMPYVVHSMEVHREEQRNQERLLAYNEATRLAEQSEFARFSPTETPTAALELAIRSLRRMPLFKGDRALREALANTTKPGLRLEHDDAVRCVAYSPEGSHLATAGFDGTVCVWEAATGRARVTIRNATAVWSIAFSPDGKLLATGGHEDQAKIYDVWTGRPIASLPHSDTVWAVDFSPDGRFLATACGDGKARLWDPSGGRLVATMAHDDVVRNLAFHPKGSVLATASADATVGLWTVPTGAEIARLPHDGWVRAVVFSADGALASASRDERARIWTAERINNIVATEGRTRIQEENRLKHGGWVRTVAFSPDGSLLATAGRDGSARIWDAQSGTPIQHLHHEGSVESIAFSPDGTRLAVAGDSRTAYVWDARTGNEAARVTHDGPVNWVVFSPDGAKLATAGADASACVWNVHASDEIARLTHDSWVEAVAFDHRGTRAATACYCGEVQVWDVASGTSMSGYSHTGPAQSVAFSPDGRVLASAGADGYARVRELDTGREIAELPHPDWIRSIALSPDSRLLATGGADRIARIWEIETGNFIARFPHDDTVWGVEFSPDGKLLATACADRCARVWSIADGEVRRVLRHTDIVWGVSFARGGTRLATASGEFARIWSVHGEDAPLRIRHDAVVESVAFSPDGSHLAAGCQDGDVRIWSVRGAQGPSEVARVRHEEAVWGLSFSPDGQYLATASRDSTARIWPATSTALIELATRHLARPIPEDDRPRPTRATGVRSTRTTWAVTRRWSSP</sequence>
<dbReference type="Pfam" id="PF00400">
    <property type="entry name" value="WD40"/>
    <property type="match status" value="15"/>
</dbReference>
<evidence type="ECO:0000256" key="3">
    <source>
        <dbReference type="ARBA" id="ARBA00022786"/>
    </source>
</evidence>
<feature type="repeat" description="WD" evidence="4">
    <location>
        <begin position="1259"/>
        <end position="1293"/>
    </location>
</feature>
<dbReference type="InterPro" id="IPR051983">
    <property type="entry name" value="WSB_SOCS-box_domain"/>
</dbReference>
<evidence type="ECO:0000256" key="2">
    <source>
        <dbReference type="ARBA" id="ARBA00022737"/>
    </source>
</evidence>
<dbReference type="InterPro" id="IPR015943">
    <property type="entry name" value="WD40/YVTN_repeat-like_dom_sf"/>
</dbReference>
<proteinExistence type="predicted"/>
<evidence type="ECO:0000313" key="7">
    <source>
        <dbReference type="EMBL" id="TQS18931.1"/>
    </source>
</evidence>
<dbReference type="PANTHER" id="PTHR15622">
    <property type="entry name" value="WD40 REPEAT PROTEIN"/>
    <property type="match status" value="1"/>
</dbReference>
<dbReference type="InterPro" id="IPR027417">
    <property type="entry name" value="P-loop_NTPase"/>
</dbReference>
<dbReference type="InterPro" id="IPR049052">
    <property type="entry name" value="nSTAND1"/>
</dbReference>
<evidence type="ECO:0000259" key="6">
    <source>
        <dbReference type="Pfam" id="PF20703"/>
    </source>
</evidence>
<name>A0A544YQ80_9ACTN</name>
<dbReference type="RefSeq" id="WP_142620992.1">
    <property type="nucleotide sequence ID" value="NZ_VIRM01000028.1"/>
</dbReference>
<dbReference type="EMBL" id="VIRM01000028">
    <property type="protein sequence ID" value="TQS18931.1"/>
    <property type="molecule type" value="Genomic_DNA"/>
</dbReference>
<dbReference type="CDD" id="cd00200">
    <property type="entry name" value="WD40"/>
    <property type="match status" value="3"/>
</dbReference>
<feature type="repeat" description="WD" evidence="4">
    <location>
        <begin position="1014"/>
        <end position="1055"/>
    </location>
</feature>
<accession>A0A544YQ80</accession>
<dbReference type="SUPFAM" id="SSF50978">
    <property type="entry name" value="WD40 repeat-like"/>
    <property type="match status" value="1"/>
</dbReference>
<dbReference type="Proteomes" id="UP000316541">
    <property type="component" value="Unassembled WGS sequence"/>
</dbReference>
<feature type="repeat" description="WD" evidence="4">
    <location>
        <begin position="1055"/>
        <end position="1096"/>
    </location>
</feature>
<comment type="caution">
    <text evidence="7">The sequence shown here is derived from an EMBL/GenBank/DDBJ whole genome shotgun (WGS) entry which is preliminary data.</text>
</comment>
<keyword evidence="2" id="KW-0677">Repeat</keyword>
<feature type="repeat" description="WD" evidence="4">
    <location>
        <begin position="1137"/>
        <end position="1178"/>
    </location>
</feature>
<feature type="region of interest" description="Disordered" evidence="5">
    <location>
        <begin position="1352"/>
        <end position="1383"/>
    </location>
</feature>
<gene>
    <name evidence="7" type="ORF">FLX08_22445</name>
</gene>
<evidence type="ECO:0000256" key="4">
    <source>
        <dbReference type="PROSITE-ProRule" id="PRU00221"/>
    </source>
</evidence>
<feature type="repeat" description="WD" evidence="4">
    <location>
        <begin position="932"/>
        <end position="973"/>
    </location>
</feature>
<dbReference type="Pfam" id="PF20703">
    <property type="entry name" value="nSTAND1"/>
    <property type="match status" value="1"/>
</dbReference>
<dbReference type="InterPro" id="IPR011044">
    <property type="entry name" value="Quino_amine_DH_bsu"/>
</dbReference>
<reference evidence="7 8" key="1">
    <citation type="submission" date="2019-07" db="EMBL/GenBank/DDBJ databases">
        <title>Microbispora hainanensis DSM 45428.</title>
        <authorList>
            <person name="Thawai C."/>
        </authorList>
    </citation>
    <scope>NUCLEOTIDE SEQUENCE [LARGE SCALE GENOMIC DNA]</scope>
    <source>
        <strain evidence="7 8">DSM 45428</strain>
    </source>
</reference>
<dbReference type="InterPro" id="IPR036322">
    <property type="entry name" value="WD40_repeat_dom_sf"/>
</dbReference>
<evidence type="ECO:0000256" key="5">
    <source>
        <dbReference type="SAM" id="MobiDB-lite"/>
    </source>
</evidence>
<dbReference type="SMART" id="SM00320">
    <property type="entry name" value="WD40"/>
    <property type="match status" value="15"/>
</dbReference>
<dbReference type="InterPro" id="IPR019775">
    <property type="entry name" value="WD40_repeat_CS"/>
</dbReference>
<feature type="repeat" description="WD" evidence="4">
    <location>
        <begin position="716"/>
        <end position="757"/>
    </location>
</feature>
<dbReference type="Pfam" id="PF13365">
    <property type="entry name" value="Trypsin_2"/>
    <property type="match status" value="1"/>
</dbReference>
<evidence type="ECO:0000313" key="8">
    <source>
        <dbReference type="Proteomes" id="UP000316541"/>
    </source>
</evidence>